<keyword evidence="3" id="KW-0695">RNA-directed DNA polymerase</keyword>
<evidence type="ECO:0000259" key="2">
    <source>
        <dbReference type="Pfam" id="PF03732"/>
    </source>
</evidence>
<accession>A0ABQ4XU31</accession>
<protein>
    <submittedName>
        <fullName evidence="3">Reverse transcriptase domain-containing protein</fullName>
    </submittedName>
</protein>
<feature type="domain" description="Retrotransposon gag" evidence="2">
    <location>
        <begin position="326"/>
        <end position="423"/>
    </location>
</feature>
<sequence length="580" mass="64155">MATLNELSPRGLDSGSGTRRQDTTLGGADAHTRFETASKKSHDPSLSEGNTSGSGEDSMEHQVDLRDFVPPTPHDSPLSGGHKPGSDEGRPNFNELINLCTQLSNRVLAVENSKTAQDLVIQKLKKRVKRLEKALRARTPGMKLFKIGTSRRKGLDKENVSKTGGKVTRQSQCLMIVTLMCLMMQWRMLKVVIEQTMARSGTDLKMDKLFLILCCLSYVDIMPPKRTSTSEAPAMTHAAIKKLVIDSVSAALEAQAATMVGTSNPNRNTGPTGTPVTKTGNYKEFISCHPFYFNGMEGAVDLIRWFERTELVFSRSKCAEENKVTFATGTLTDDTLSWWNAYAQPIGIDRANRITWTEFRRLLTNKYCPQTEVRKMEDEHYNLTVKGNDLKTYIRRFQELAVLCPNMVPNTEKLLEAFIGGLPRSIEGNVSASKPQTLEEAITITQRLMDQVKNIILSKEPMITNESLMMKETPPTKTTTPMIATTITTPTIATTTTTKITATITTITMITTNSRIGGKKPSGLILPTMGHLTRNCKNKGPATRKNLQPVSITCNACGEKGDYANQCSKANNKATWEPTY</sequence>
<keyword evidence="4" id="KW-1185">Reference proteome</keyword>
<evidence type="ECO:0000256" key="1">
    <source>
        <dbReference type="SAM" id="MobiDB-lite"/>
    </source>
</evidence>
<dbReference type="Pfam" id="PF03732">
    <property type="entry name" value="Retrotrans_gag"/>
    <property type="match status" value="1"/>
</dbReference>
<organism evidence="3 4">
    <name type="scientific">Tanacetum coccineum</name>
    <dbReference type="NCBI Taxonomy" id="301880"/>
    <lineage>
        <taxon>Eukaryota</taxon>
        <taxon>Viridiplantae</taxon>
        <taxon>Streptophyta</taxon>
        <taxon>Embryophyta</taxon>
        <taxon>Tracheophyta</taxon>
        <taxon>Spermatophyta</taxon>
        <taxon>Magnoliopsida</taxon>
        <taxon>eudicotyledons</taxon>
        <taxon>Gunneridae</taxon>
        <taxon>Pentapetalae</taxon>
        <taxon>asterids</taxon>
        <taxon>campanulids</taxon>
        <taxon>Asterales</taxon>
        <taxon>Asteraceae</taxon>
        <taxon>Asteroideae</taxon>
        <taxon>Anthemideae</taxon>
        <taxon>Anthemidinae</taxon>
        <taxon>Tanacetum</taxon>
    </lineage>
</organism>
<feature type="compositionally biased region" description="Basic and acidic residues" evidence="1">
    <location>
        <begin position="58"/>
        <end position="67"/>
    </location>
</feature>
<dbReference type="PANTHER" id="PTHR33223:SF6">
    <property type="entry name" value="CCHC-TYPE DOMAIN-CONTAINING PROTEIN"/>
    <property type="match status" value="1"/>
</dbReference>
<feature type="compositionally biased region" description="Basic and acidic residues" evidence="1">
    <location>
        <begin position="30"/>
        <end position="45"/>
    </location>
</feature>
<evidence type="ECO:0000313" key="4">
    <source>
        <dbReference type="Proteomes" id="UP001151760"/>
    </source>
</evidence>
<name>A0ABQ4XU31_9ASTR</name>
<dbReference type="InterPro" id="IPR005162">
    <property type="entry name" value="Retrotrans_gag_dom"/>
</dbReference>
<keyword evidence="3" id="KW-0548">Nucleotidyltransferase</keyword>
<dbReference type="PANTHER" id="PTHR33223">
    <property type="entry name" value="CCHC-TYPE DOMAIN-CONTAINING PROTEIN"/>
    <property type="match status" value="1"/>
</dbReference>
<keyword evidence="3" id="KW-0808">Transferase</keyword>
<reference evidence="3" key="1">
    <citation type="journal article" date="2022" name="Int. J. Mol. Sci.">
        <title>Draft Genome of Tanacetum Coccineum: Genomic Comparison of Closely Related Tanacetum-Family Plants.</title>
        <authorList>
            <person name="Yamashiro T."/>
            <person name="Shiraishi A."/>
            <person name="Nakayama K."/>
            <person name="Satake H."/>
        </authorList>
    </citation>
    <scope>NUCLEOTIDE SEQUENCE</scope>
</reference>
<proteinExistence type="predicted"/>
<feature type="region of interest" description="Disordered" evidence="1">
    <location>
        <begin position="1"/>
        <end position="92"/>
    </location>
</feature>
<reference evidence="3" key="2">
    <citation type="submission" date="2022-01" db="EMBL/GenBank/DDBJ databases">
        <authorList>
            <person name="Yamashiro T."/>
            <person name="Shiraishi A."/>
            <person name="Satake H."/>
            <person name="Nakayama K."/>
        </authorList>
    </citation>
    <scope>NUCLEOTIDE SEQUENCE</scope>
</reference>
<evidence type="ECO:0000313" key="3">
    <source>
        <dbReference type="EMBL" id="GJS68292.1"/>
    </source>
</evidence>
<gene>
    <name evidence="3" type="ORF">Tco_0682857</name>
</gene>
<dbReference type="GO" id="GO:0003964">
    <property type="term" value="F:RNA-directed DNA polymerase activity"/>
    <property type="evidence" value="ECO:0007669"/>
    <property type="project" value="UniProtKB-KW"/>
</dbReference>
<dbReference type="Proteomes" id="UP001151760">
    <property type="component" value="Unassembled WGS sequence"/>
</dbReference>
<comment type="caution">
    <text evidence="3">The sequence shown here is derived from an EMBL/GenBank/DDBJ whole genome shotgun (WGS) entry which is preliminary data.</text>
</comment>
<dbReference type="EMBL" id="BQNB010009779">
    <property type="protein sequence ID" value="GJS68292.1"/>
    <property type="molecule type" value="Genomic_DNA"/>
</dbReference>
<dbReference type="Gene3D" id="4.10.60.10">
    <property type="entry name" value="Zinc finger, CCHC-type"/>
    <property type="match status" value="1"/>
</dbReference>